<reference evidence="2" key="1">
    <citation type="submission" date="2019-03" db="EMBL/GenBank/DDBJ databases">
        <title>Lake Tanganyika Metagenome-Assembled Genomes (MAGs).</title>
        <authorList>
            <person name="Tran P."/>
        </authorList>
    </citation>
    <scope>NUCLEOTIDE SEQUENCE</scope>
    <source>
        <strain evidence="2">M_DeepCast_50m_m2_156</strain>
    </source>
</reference>
<organism evidence="2 3">
    <name type="scientific">Candidatus Iainarchaeum sp</name>
    <dbReference type="NCBI Taxonomy" id="3101447"/>
    <lineage>
        <taxon>Archaea</taxon>
        <taxon>Candidatus Iainarchaeota</taxon>
        <taxon>Candidatus Iainarchaeia</taxon>
        <taxon>Candidatus Iainarchaeales</taxon>
        <taxon>Candidatus Iainarchaeaceae</taxon>
        <taxon>Candidatus Iainarchaeum</taxon>
    </lineage>
</organism>
<protein>
    <submittedName>
        <fullName evidence="2">Uncharacterized protein</fullName>
    </submittedName>
</protein>
<evidence type="ECO:0000256" key="1">
    <source>
        <dbReference type="SAM" id="Phobius"/>
    </source>
</evidence>
<gene>
    <name evidence="2" type="ORF">FJY86_00775</name>
</gene>
<accession>A0A8T4C5T6</accession>
<dbReference type="AlphaFoldDB" id="A0A8T4C5T6"/>
<dbReference type="EMBL" id="VGJJ01000003">
    <property type="protein sequence ID" value="MBM3281859.1"/>
    <property type="molecule type" value="Genomic_DNA"/>
</dbReference>
<proteinExistence type="predicted"/>
<name>A0A8T4C5T6_9ARCH</name>
<keyword evidence="1" id="KW-0812">Transmembrane</keyword>
<keyword evidence="1" id="KW-1133">Transmembrane helix</keyword>
<sequence>MSAVPPRKNFFQGQVSTEMLVAVIMVLFLFLIVQLFIEQTNIDARRNQQNVQEDEVCTKLSTIITYMSSNPPYTETRFELLLDTNVINGRIFVGDAFCGFLGRAQNVQLYPGVVKAFDVNGIVVFTNDLNYSPLQTPSGAPGSGSNQSGGILLLIDDQNNTWSMEVQSDDALYASSHDDSSVDPDWVEFRFTNLGLSPANIITEVLFLAKHFESSHLGLNGSKNRVQCWDGATWVDVNAYTPVFTETYFQSGNLVSCISDWNAANNARFRMTYEPNGVGDTISIDYGRVDVNYTQVGSLIDLWELQTDLPQPVDFRTDINSTSNTFGPLLGNDGWDWNANVYGGTLSSAVYFNSDPDADGSNADSVVGVPKRLEIKLGGGVSGSPSDPDDNATIGMAASGSYGVQFDITPSQWALIQSGSQLLFTFTYMVDADAGWGNSLDAGEEAWVKVRFGNDSLMNYLGSDLDSGADEDATNEIWWSYQPSDDSGFYYEDVSSYVSGAGTYYLDMGGGLSDWDNTKEGLGIYIDNINLVVI</sequence>
<feature type="transmembrane region" description="Helical" evidence="1">
    <location>
        <begin position="20"/>
        <end position="37"/>
    </location>
</feature>
<evidence type="ECO:0000313" key="3">
    <source>
        <dbReference type="Proteomes" id="UP000774699"/>
    </source>
</evidence>
<keyword evidence="1" id="KW-0472">Membrane</keyword>
<comment type="caution">
    <text evidence="2">The sequence shown here is derived from an EMBL/GenBank/DDBJ whole genome shotgun (WGS) entry which is preliminary data.</text>
</comment>
<evidence type="ECO:0000313" key="2">
    <source>
        <dbReference type="EMBL" id="MBM3281859.1"/>
    </source>
</evidence>
<dbReference type="Proteomes" id="UP000774699">
    <property type="component" value="Unassembled WGS sequence"/>
</dbReference>